<keyword evidence="10" id="KW-0812">Transmembrane</keyword>
<evidence type="ECO:0000313" key="12">
    <source>
        <dbReference type="EMBL" id="THF97062.1"/>
    </source>
</evidence>
<evidence type="ECO:0000256" key="2">
    <source>
        <dbReference type="ARBA" id="ARBA00022527"/>
    </source>
</evidence>
<evidence type="ECO:0000256" key="4">
    <source>
        <dbReference type="ARBA" id="ARBA00022741"/>
    </source>
</evidence>
<dbReference type="EMBL" id="SDRB02012660">
    <property type="protein sequence ID" value="THF97062.1"/>
    <property type="molecule type" value="Genomic_DNA"/>
</dbReference>
<feature type="compositionally biased region" description="Low complexity" evidence="9">
    <location>
        <begin position="333"/>
        <end position="344"/>
    </location>
</feature>
<dbReference type="InterPro" id="IPR008271">
    <property type="entry name" value="Ser/Thr_kinase_AS"/>
</dbReference>
<dbReference type="GO" id="GO:0004674">
    <property type="term" value="F:protein serine/threonine kinase activity"/>
    <property type="evidence" value="ECO:0007669"/>
    <property type="project" value="UniProtKB-KW"/>
</dbReference>
<dbReference type="GO" id="GO:0004713">
    <property type="term" value="F:protein tyrosine kinase activity"/>
    <property type="evidence" value="ECO:0007669"/>
    <property type="project" value="InterPro"/>
</dbReference>
<dbReference type="SMART" id="SM00219">
    <property type="entry name" value="TyrKc"/>
    <property type="match status" value="1"/>
</dbReference>
<dbReference type="Pfam" id="PF00069">
    <property type="entry name" value="Pkinase"/>
    <property type="match status" value="1"/>
</dbReference>
<evidence type="ECO:0000256" key="5">
    <source>
        <dbReference type="ARBA" id="ARBA00022777"/>
    </source>
</evidence>
<dbReference type="STRING" id="542762.A0A4S4D431"/>
<feature type="transmembrane region" description="Helical" evidence="10">
    <location>
        <begin position="48"/>
        <end position="71"/>
    </location>
</feature>
<gene>
    <name evidence="12" type="ORF">TEA_020486</name>
</gene>
<evidence type="ECO:0000256" key="10">
    <source>
        <dbReference type="SAM" id="Phobius"/>
    </source>
</evidence>
<dbReference type="InterPro" id="IPR000719">
    <property type="entry name" value="Prot_kinase_dom"/>
</dbReference>
<comment type="catalytic activity">
    <reaction evidence="8">
        <text>L-seryl-[protein] + ATP = O-phospho-L-seryl-[protein] + ADP + H(+)</text>
        <dbReference type="Rhea" id="RHEA:17989"/>
        <dbReference type="Rhea" id="RHEA-COMP:9863"/>
        <dbReference type="Rhea" id="RHEA-COMP:11604"/>
        <dbReference type="ChEBI" id="CHEBI:15378"/>
        <dbReference type="ChEBI" id="CHEBI:29999"/>
        <dbReference type="ChEBI" id="CHEBI:30616"/>
        <dbReference type="ChEBI" id="CHEBI:83421"/>
        <dbReference type="ChEBI" id="CHEBI:456216"/>
        <dbReference type="EC" id="2.7.11.1"/>
    </reaction>
</comment>
<protein>
    <recommendedName>
        <fullName evidence="1">non-specific serine/threonine protein kinase</fullName>
        <ecNumber evidence="1">2.7.11.1</ecNumber>
    </recommendedName>
</protein>
<keyword evidence="13" id="KW-1185">Reference proteome</keyword>
<dbReference type="FunFam" id="1.10.510.10:FF:001023">
    <property type="entry name" value="Os07g0541700 protein"/>
    <property type="match status" value="1"/>
</dbReference>
<dbReference type="PROSITE" id="PS50011">
    <property type="entry name" value="PROTEIN_KINASE_DOM"/>
    <property type="match status" value="1"/>
</dbReference>
<dbReference type="GO" id="GO:0005524">
    <property type="term" value="F:ATP binding"/>
    <property type="evidence" value="ECO:0007669"/>
    <property type="project" value="UniProtKB-KW"/>
</dbReference>
<evidence type="ECO:0000256" key="6">
    <source>
        <dbReference type="ARBA" id="ARBA00022840"/>
    </source>
</evidence>
<keyword evidence="3" id="KW-0808">Transferase</keyword>
<dbReference type="InterPro" id="IPR052059">
    <property type="entry name" value="CR_Ser/Thr_kinase"/>
</dbReference>
<feature type="transmembrane region" description="Helical" evidence="10">
    <location>
        <begin position="106"/>
        <end position="129"/>
    </location>
</feature>
<sequence length="353" mass="38328">MTHHSLLNDEVELEHESWLAGDLPSTPTGQYGALVAALKRCKIPLSAFMIRMLVCVCMLCVGLLTVANWWVCGNGVKVCIEVRRAAKTRLPPAGEAELLGGSATGVIVTIVLAATAFFTLLFVASYACYMRFSRMKEGKGKVQSLNWKQRLTIIVGTAEGLEYLHGGSETRIIHRDIKSSNVLLDENLAPKIADFGLARCFGADKTYLNTGIAGTLKNKAPTEDSYSLIQTVWKLYKTNSLGGLVDPHIKDDFPAKEASRVLQIGLLCTQAPVDLQPSMAEVVQMLSNIECKIPEPKQPSFLTSNGLNLASSGRSYGINSLISNALTKIKGSYTSTESSSSNKTLRSEELKPK</sequence>
<evidence type="ECO:0000256" key="1">
    <source>
        <dbReference type="ARBA" id="ARBA00012513"/>
    </source>
</evidence>
<evidence type="ECO:0000256" key="7">
    <source>
        <dbReference type="ARBA" id="ARBA00047899"/>
    </source>
</evidence>
<keyword evidence="5" id="KW-0418">Kinase</keyword>
<evidence type="ECO:0000313" key="13">
    <source>
        <dbReference type="Proteomes" id="UP000306102"/>
    </source>
</evidence>
<keyword evidence="6" id="KW-0067">ATP-binding</keyword>
<name>A0A4S4D431_CAMSN</name>
<proteinExistence type="predicted"/>
<accession>A0A4S4D431</accession>
<reference evidence="12 13" key="1">
    <citation type="journal article" date="2018" name="Proc. Natl. Acad. Sci. U.S.A.">
        <title>Draft genome sequence of Camellia sinensis var. sinensis provides insights into the evolution of the tea genome and tea quality.</title>
        <authorList>
            <person name="Wei C."/>
            <person name="Yang H."/>
            <person name="Wang S."/>
            <person name="Zhao J."/>
            <person name="Liu C."/>
            <person name="Gao L."/>
            <person name="Xia E."/>
            <person name="Lu Y."/>
            <person name="Tai Y."/>
            <person name="She G."/>
            <person name="Sun J."/>
            <person name="Cao H."/>
            <person name="Tong W."/>
            <person name="Gao Q."/>
            <person name="Li Y."/>
            <person name="Deng W."/>
            <person name="Jiang X."/>
            <person name="Wang W."/>
            <person name="Chen Q."/>
            <person name="Zhang S."/>
            <person name="Li H."/>
            <person name="Wu J."/>
            <person name="Wang P."/>
            <person name="Li P."/>
            <person name="Shi C."/>
            <person name="Zheng F."/>
            <person name="Jian J."/>
            <person name="Huang B."/>
            <person name="Shan D."/>
            <person name="Shi M."/>
            <person name="Fang C."/>
            <person name="Yue Y."/>
            <person name="Li F."/>
            <person name="Li D."/>
            <person name="Wei S."/>
            <person name="Han B."/>
            <person name="Jiang C."/>
            <person name="Yin Y."/>
            <person name="Xia T."/>
            <person name="Zhang Z."/>
            <person name="Bennetzen J.L."/>
            <person name="Zhao S."/>
            <person name="Wan X."/>
        </authorList>
    </citation>
    <scope>NUCLEOTIDE SEQUENCE [LARGE SCALE GENOMIC DNA]</scope>
    <source>
        <strain evidence="13">cv. Shuchazao</strain>
        <tissue evidence="12">Leaf</tissue>
    </source>
</reference>
<comment type="catalytic activity">
    <reaction evidence="7">
        <text>L-threonyl-[protein] + ATP = O-phospho-L-threonyl-[protein] + ADP + H(+)</text>
        <dbReference type="Rhea" id="RHEA:46608"/>
        <dbReference type="Rhea" id="RHEA-COMP:11060"/>
        <dbReference type="Rhea" id="RHEA-COMP:11605"/>
        <dbReference type="ChEBI" id="CHEBI:15378"/>
        <dbReference type="ChEBI" id="CHEBI:30013"/>
        <dbReference type="ChEBI" id="CHEBI:30616"/>
        <dbReference type="ChEBI" id="CHEBI:61977"/>
        <dbReference type="ChEBI" id="CHEBI:456216"/>
        <dbReference type="EC" id="2.7.11.1"/>
    </reaction>
</comment>
<dbReference type="Gene3D" id="1.10.510.10">
    <property type="entry name" value="Transferase(Phosphotransferase) domain 1"/>
    <property type="match status" value="2"/>
</dbReference>
<keyword evidence="10" id="KW-0472">Membrane</keyword>
<dbReference type="AlphaFoldDB" id="A0A4S4D431"/>
<dbReference type="PROSITE" id="PS00108">
    <property type="entry name" value="PROTEIN_KINASE_ST"/>
    <property type="match status" value="1"/>
</dbReference>
<evidence type="ECO:0000259" key="11">
    <source>
        <dbReference type="PROSITE" id="PS50011"/>
    </source>
</evidence>
<dbReference type="Proteomes" id="UP000306102">
    <property type="component" value="Unassembled WGS sequence"/>
</dbReference>
<feature type="domain" description="Protein kinase" evidence="11">
    <location>
        <begin position="20"/>
        <end position="345"/>
    </location>
</feature>
<keyword evidence="2" id="KW-0723">Serine/threonine-protein kinase</keyword>
<evidence type="ECO:0000256" key="8">
    <source>
        <dbReference type="ARBA" id="ARBA00048679"/>
    </source>
</evidence>
<dbReference type="PANTHER" id="PTHR47973">
    <property type="entry name" value="CYSTEINE-RICH RECEPTOR-LIKE PROTEIN KINASE 3"/>
    <property type="match status" value="1"/>
</dbReference>
<evidence type="ECO:0000256" key="3">
    <source>
        <dbReference type="ARBA" id="ARBA00022679"/>
    </source>
</evidence>
<feature type="region of interest" description="Disordered" evidence="9">
    <location>
        <begin position="333"/>
        <end position="353"/>
    </location>
</feature>
<comment type="caution">
    <text evidence="12">The sequence shown here is derived from an EMBL/GenBank/DDBJ whole genome shotgun (WGS) entry which is preliminary data.</text>
</comment>
<organism evidence="12 13">
    <name type="scientific">Camellia sinensis var. sinensis</name>
    <name type="common">China tea</name>
    <dbReference type="NCBI Taxonomy" id="542762"/>
    <lineage>
        <taxon>Eukaryota</taxon>
        <taxon>Viridiplantae</taxon>
        <taxon>Streptophyta</taxon>
        <taxon>Embryophyta</taxon>
        <taxon>Tracheophyta</taxon>
        <taxon>Spermatophyta</taxon>
        <taxon>Magnoliopsida</taxon>
        <taxon>eudicotyledons</taxon>
        <taxon>Gunneridae</taxon>
        <taxon>Pentapetalae</taxon>
        <taxon>asterids</taxon>
        <taxon>Ericales</taxon>
        <taxon>Theaceae</taxon>
        <taxon>Camellia</taxon>
    </lineage>
</organism>
<dbReference type="SUPFAM" id="SSF56112">
    <property type="entry name" value="Protein kinase-like (PK-like)"/>
    <property type="match status" value="1"/>
</dbReference>
<keyword evidence="4" id="KW-0547">Nucleotide-binding</keyword>
<dbReference type="InterPro" id="IPR011009">
    <property type="entry name" value="Kinase-like_dom_sf"/>
</dbReference>
<evidence type="ECO:0000256" key="9">
    <source>
        <dbReference type="SAM" id="MobiDB-lite"/>
    </source>
</evidence>
<dbReference type="InterPro" id="IPR020635">
    <property type="entry name" value="Tyr_kinase_cat_dom"/>
</dbReference>
<dbReference type="EC" id="2.7.11.1" evidence="1"/>
<keyword evidence="10" id="KW-1133">Transmembrane helix</keyword>